<reference evidence="3 4" key="1">
    <citation type="journal article" date="2012" name="J. Bacteriol.">
        <title>Genome of Bacillus macauensis ZFHKF-1, a Long-Chain-Forming Bacterium.</title>
        <authorList>
            <person name="Cai L."/>
            <person name="Zhang T."/>
        </authorList>
    </citation>
    <scope>NUCLEOTIDE SEQUENCE [LARGE SCALE GENOMIC DNA]</scope>
    <source>
        <strain evidence="3 4">ZFHKF-1</strain>
    </source>
</reference>
<keyword evidence="4" id="KW-1185">Reference proteome</keyword>
<dbReference type="Pfam" id="PF01479">
    <property type="entry name" value="S4"/>
    <property type="match status" value="1"/>
</dbReference>
<dbReference type="EMBL" id="AKKV01000027">
    <property type="protein sequence ID" value="EIT85011.1"/>
    <property type="molecule type" value="Genomic_DNA"/>
</dbReference>
<keyword evidence="1" id="KW-0694">RNA-binding</keyword>
<dbReference type="PANTHER" id="PTHR13633:SF3">
    <property type="entry name" value="MITOCHONDRIAL TRANSCRIPTION RESCUE FACTOR 1"/>
    <property type="match status" value="1"/>
</dbReference>
<evidence type="ECO:0000259" key="2">
    <source>
        <dbReference type="SMART" id="SM00363"/>
    </source>
</evidence>
<dbReference type="AlphaFoldDB" id="I8IZV7"/>
<dbReference type="OrthoDB" id="9812787at2"/>
<gene>
    <name evidence="3" type="ORF">A374_11955</name>
</gene>
<comment type="caution">
    <text evidence="3">The sequence shown here is derived from an EMBL/GenBank/DDBJ whole genome shotgun (WGS) entry which is preliminary data.</text>
</comment>
<dbReference type="Gene3D" id="3.30.70.330">
    <property type="match status" value="1"/>
</dbReference>
<dbReference type="PANTHER" id="PTHR13633">
    <property type="entry name" value="MITOCHONDRIAL TRANSCRIPTION RESCUE FACTOR 1"/>
    <property type="match status" value="1"/>
</dbReference>
<evidence type="ECO:0000313" key="3">
    <source>
        <dbReference type="EMBL" id="EIT85011.1"/>
    </source>
</evidence>
<organism evidence="3 4">
    <name type="scientific">Fictibacillus macauensis ZFHKF-1</name>
    <dbReference type="NCBI Taxonomy" id="1196324"/>
    <lineage>
        <taxon>Bacteria</taxon>
        <taxon>Bacillati</taxon>
        <taxon>Bacillota</taxon>
        <taxon>Bacilli</taxon>
        <taxon>Bacillales</taxon>
        <taxon>Fictibacillaceae</taxon>
        <taxon>Fictibacillus</taxon>
    </lineage>
</organism>
<dbReference type="InterPro" id="IPR036986">
    <property type="entry name" value="S4_RNA-bd_sf"/>
</dbReference>
<dbReference type="InterPro" id="IPR012677">
    <property type="entry name" value="Nucleotide-bd_a/b_plait_sf"/>
</dbReference>
<dbReference type="RefSeq" id="WP_007202471.1">
    <property type="nucleotide sequence ID" value="NZ_AKKV01000027.1"/>
</dbReference>
<dbReference type="Proteomes" id="UP000004080">
    <property type="component" value="Unassembled WGS sequence"/>
</dbReference>
<dbReference type="PROSITE" id="PS50889">
    <property type="entry name" value="S4"/>
    <property type="match status" value="1"/>
</dbReference>
<dbReference type="InterPro" id="IPR040591">
    <property type="entry name" value="RqcP2_RBD"/>
</dbReference>
<dbReference type="STRING" id="1196324.A374_11955"/>
<dbReference type="SMART" id="SM00363">
    <property type="entry name" value="S4"/>
    <property type="match status" value="1"/>
</dbReference>
<feature type="domain" description="RNA-binding S4" evidence="2">
    <location>
        <begin position="181"/>
        <end position="238"/>
    </location>
</feature>
<dbReference type="Pfam" id="PF17774">
    <property type="entry name" value="YlmH_RBD"/>
    <property type="match status" value="1"/>
</dbReference>
<evidence type="ECO:0000256" key="1">
    <source>
        <dbReference type="PROSITE-ProRule" id="PRU00182"/>
    </source>
</evidence>
<sequence length="257" mass="29541">MNLYQHFRKDEYPFIDQVLQWKNEVEERFSVKLTDFLDPREQDIATSIIGKDADSSLSFWGGSSHSERRRALIHHAYLEPKPSDFELSVFEIQYPTKFSSLEHRDVLGALMNIGVKRSKFGDIVHSQDRLQVTVANEIKDFIAMNVTKIGRTSVTLQLVEEGAYLHPEERYVEKAGTVSSLRLDVMIAEVYGLSRSKAAPFITSSKVKVNWRKVEDPSFPLQQGDYISLRGFGRSKLLHVGDKTKKDKWRITYGILQ</sequence>
<protein>
    <recommendedName>
        <fullName evidence="2">RNA-binding S4 domain-containing protein</fullName>
    </recommendedName>
</protein>
<dbReference type="CDD" id="cd00165">
    <property type="entry name" value="S4"/>
    <property type="match status" value="1"/>
</dbReference>
<dbReference type="GO" id="GO:0003723">
    <property type="term" value="F:RNA binding"/>
    <property type="evidence" value="ECO:0007669"/>
    <property type="project" value="UniProtKB-KW"/>
</dbReference>
<dbReference type="InterPro" id="IPR002942">
    <property type="entry name" value="S4_RNA-bd"/>
</dbReference>
<dbReference type="PATRIC" id="fig|1196324.3.peg.2446"/>
<dbReference type="Gene3D" id="3.30.1370.160">
    <property type="match status" value="1"/>
</dbReference>
<dbReference type="Gene3D" id="3.10.290.10">
    <property type="entry name" value="RNA-binding S4 domain"/>
    <property type="match status" value="1"/>
</dbReference>
<accession>I8IZV7</accession>
<dbReference type="SUPFAM" id="SSF55174">
    <property type="entry name" value="Alpha-L RNA-binding motif"/>
    <property type="match status" value="1"/>
</dbReference>
<dbReference type="eggNOG" id="COG2302">
    <property type="taxonomic scope" value="Bacteria"/>
</dbReference>
<name>I8IZV7_9BACL</name>
<proteinExistence type="predicted"/>
<evidence type="ECO:0000313" key="4">
    <source>
        <dbReference type="Proteomes" id="UP000004080"/>
    </source>
</evidence>